<evidence type="ECO:0000256" key="1">
    <source>
        <dbReference type="ARBA" id="ARBA00000085"/>
    </source>
</evidence>
<feature type="transmembrane region" description="Helical" evidence="9">
    <location>
        <begin position="156"/>
        <end position="177"/>
    </location>
</feature>
<evidence type="ECO:0000256" key="7">
    <source>
        <dbReference type="ARBA" id="ARBA00022840"/>
    </source>
</evidence>
<keyword evidence="6 12" id="KW-0418">Kinase</keyword>
<dbReference type="Pfam" id="PF07730">
    <property type="entry name" value="HisKA_3"/>
    <property type="match status" value="1"/>
</dbReference>
<keyword evidence="9" id="KW-0472">Membrane</keyword>
<proteinExistence type="predicted"/>
<evidence type="ECO:0000256" key="6">
    <source>
        <dbReference type="ARBA" id="ARBA00022777"/>
    </source>
</evidence>
<feature type="domain" description="Histidine kinase/HSP90-like ATPase" evidence="10">
    <location>
        <begin position="357"/>
        <end position="442"/>
    </location>
</feature>
<feature type="transmembrane region" description="Helical" evidence="9">
    <location>
        <begin position="117"/>
        <end position="136"/>
    </location>
</feature>
<keyword evidence="9" id="KW-0812">Transmembrane</keyword>
<keyword evidence="4" id="KW-0808">Transferase</keyword>
<keyword evidence="3" id="KW-0597">Phosphoprotein</keyword>
<dbReference type="CDD" id="cd16917">
    <property type="entry name" value="HATPase_UhpB-NarQ-NarX-like"/>
    <property type="match status" value="1"/>
</dbReference>
<keyword evidence="13" id="KW-1185">Reference proteome</keyword>
<gene>
    <name evidence="12" type="ORF">ACFSJ0_08210</name>
</gene>
<keyword evidence="8" id="KW-0902">Two-component regulatory system</keyword>
<evidence type="ECO:0000256" key="5">
    <source>
        <dbReference type="ARBA" id="ARBA00022741"/>
    </source>
</evidence>
<sequence>MPRLITLLAVVLAALGTMAMIGAEFVVTKVPLLFMGYAAGAAAVSGGLWARTRWPDSPVGSLLAWSGVMWLATGVGYAGAPAAVALGAVAAALQHGLLGHVMVVLPHGRADTPVRRGVVALGYTVPLLSAAMSMAYGEQPDGGCLCLAQVSGRTALALFGVAIAGAYAVGLSAAVFLRWARLPRQERDAAVTFSGLVLMLLVLVLEAENLAQAGGLAVYFTGGLLDSLVVLGFIVWPLAYRVVLGRREATRRMAELLDAGDEARRRIERDLHDGAQQRLVNVRLLLGLARDEPARLGQAVAELGRALEELRELARGAFPAVLADAGLGPALGSLAERAALPVRVRTDLPVRLAPQVERTAYFVAAEALANASRHARATTVGITAVLEKGLVTVEVTDDGCGGAVPGGGLRGLADRVEACGGSFLLHSPPGAGTTVRAVLPAQISEDGQDPSVVGGRVR</sequence>
<evidence type="ECO:0000259" key="11">
    <source>
        <dbReference type="Pfam" id="PF07730"/>
    </source>
</evidence>
<comment type="caution">
    <text evidence="12">The sequence shown here is derived from an EMBL/GenBank/DDBJ whole genome shotgun (WGS) entry which is preliminary data.</text>
</comment>
<dbReference type="EC" id="2.7.13.3" evidence="2"/>
<reference evidence="13" key="1">
    <citation type="journal article" date="2019" name="Int. J. Syst. Evol. Microbiol.">
        <title>The Global Catalogue of Microorganisms (GCM) 10K type strain sequencing project: providing services to taxonomists for standard genome sequencing and annotation.</title>
        <authorList>
            <consortium name="The Broad Institute Genomics Platform"/>
            <consortium name="The Broad Institute Genome Sequencing Center for Infectious Disease"/>
            <person name="Wu L."/>
            <person name="Ma J."/>
        </authorList>
    </citation>
    <scope>NUCLEOTIDE SEQUENCE [LARGE SCALE GENOMIC DNA]</scope>
    <source>
        <strain evidence="13">CGMCC 1.15399</strain>
    </source>
</reference>
<evidence type="ECO:0000313" key="12">
    <source>
        <dbReference type="EMBL" id="MFD1537013.1"/>
    </source>
</evidence>
<organism evidence="12 13">
    <name type="scientific">Nonomuraea guangzhouensis</name>
    <dbReference type="NCBI Taxonomy" id="1291555"/>
    <lineage>
        <taxon>Bacteria</taxon>
        <taxon>Bacillati</taxon>
        <taxon>Actinomycetota</taxon>
        <taxon>Actinomycetes</taxon>
        <taxon>Streptosporangiales</taxon>
        <taxon>Streptosporangiaceae</taxon>
        <taxon>Nonomuraea</taxon>
    </lineage>
</organism>
<dbReference type="Pfam" id="PF02518">
    <property type="entry name" value="HATPase_c"/>
    <property type="match status" value="1"/>
</dbReference>
<keyword evidence="7" id="KW-0067">ATP-binding</keyword>
<dbReference type="RefSeq" id="WP_219527951.1">
    <property type="nucleotide sequence ID" value="NZ_JAHKRM010000003.1"/>
</dbReference>
<keyword evidence="9" id="KW-1133">Transmembrane helix</keyword>
<evidence type="ECO:0000313" key="13">
    <source>
        <dbReference type="Proteomes" id="UP001597097"/>
    </source>
</evidence>
<dbReference type="PANTHER" id="PTHR24421">
    <property type="entry name" value="NITRATE/NITRITE SENSOR PROTEIN NARX-RELATED"/>
    <property type="match status" value="1"/>
</dbReference>
<dbReference type="PANTHER" id="PTHR24421:SF10">
    <property type="entry name" value="NITRATE_NITRITE SENSOR PROTEIN NARQ"/>
    <property type="match status" value="1"/>
</dbReference>
<feature type="transmembrane region" description="Helical" evidence="9">
    <location>
        <begin position="217"/>
        <end position="243"/>
    </location>
</feature>
<comment type="catalytic activity">
    <reaction evidence="1">
        <text>ATP + protein L-histidine = ADP + protein N-phospho-L-histidine.</text>
        <dbReference type="EC" id="2.7.13.3"/>
    </reaction>
</comment>
<feature type="transmembrane region" description="Helical" evidence="9">
    <location>
        <begin position="33"/>
        <end position="50"/>
    </location>
</feature>
<evidence type="ECO:0000256" key="8">
    <source>
        <dbReference type="ARBA" id="ARBA00023012"/>
    </source>
</evidence>
<dbReference type="InterPro" id="IPR011712">
    <property type="entry name" value="Sig_transdc_His_kin_sub3_dim/P"/>
</dbReference>
<evidence type="ECO:0000259" key="10">
    <source>
        <dbReference type="Pfam" id="PF02518"/>
    </source>
</evidence>
<protein>
    <recommendedName>
        <fullName evidence="2">histidine kinase</fullName>
        <ecNumber evidence="2">2.7.13.3</ecNumber>
    </recommendedName>
</protein>
<dbReference type="GO" id="GO:0016301">
    <property type="term" value="F:kinase activity"/>
    <property type="evidence" value="ECO:0007669"/>
    <property type="project" value="UniProtKB-KW"/>
</dbReference>
<evidence type="ECO:0000256" key="2">
    <source>
        <dbReference type="ARBA" id="ARBA00012438"/>
    </source>
</evidence>
<dbReference type="EMBL" id="JBHUCM010000007">
    <property type="protein sequence ID" value="MFD1537013.1"/>
    <property type="molecule type" value="Genomic_DNA"/>
</dbReference>
<feature type="transmembrane region" description="Helical" evidence="9">
    <location>
        <begin position="86"/>
        <end position="105"/>
    </location>
</feature>
<accession>A0ABW4G4A4</accession>
<dbReference type="InterPro" id="IPR050482">
    <property type="entry name" value="Sensor_HK_TwoCompSys"/>
</dbReference>
<keyword evidence="5" id="KW-0547">Nucleotide-binding</keyword>
<name>A0ABW4G4A4_9ACTN</name>
<dbReference type="InterPro" id="IPR003594">
    <property type="entry name" value="HATPase_dom"/>
</dbReference>
<feature type="transmembrane region" description="Helical" evidence="9">
    <location>
        <begin position="62"/>
        <end position="80"/>
    </location>
</feature>
<feature type="transmembrane region" description="Helical" evidence="9">
    <location>
        <begin position="189"/>
        <end position="205"/>
    </location>
</feature>
<dbReference type="Proteomes" id="UP001597097">
    <property type="component" value="Unassembled WGS sequence"/>
</dbReference>
<evidence type="ECO:0000256" key="9">
    <source>
        <dbReference type="SAM" id="Phobius"/>
    </source>
</evidence>
<evidence type="ECO:0000256" key="3">
    <source>
        <dbReference type="ARBA" id="ARBA00022553"/>
    </source>
</evidence>
<feature type="domain" description="Signal transduction histidine kinase subgroup 3 dimerisation and phosphoacceptor" evidence="11">
    <location>
        <begin position="264"/>
        <end position="316"/>
    </location>
</feature>
<evidence type="ECO:0000256" key="4">
    <source>
        <dbReference type="ARBA" id="ARBA00022679"/>
    </source>
</evidence>